<comment type="caution">
    <text evidence="2">The sequence shown here is derived from an EMBL/GenBank/DDBJ whole genome shotgun (WGS) entry which is preliminary data.</text>
</comment>
<gene>
    <name evidence="2" type="ORF">CP49_29970</name>
</gene>
<proteinExistence type="predicted"/>
<dbReference type="PANTHER" id="PTHR36966:SF1">
    <property type="entry name" value="REP-ASSOCIATED TYROSINE TRANSPOSASE"/>
    <property type="match status" value="1"/>
</dbReference>
<dbReference type="SMART" id="SM01321">
    <property type="entry name" value="Y1_Tnp"/>
    <property type="match status" value="1"/>
</dbReference>
<dbReference type="AlphaFoldDB" id="A0A0R3KHB1"/>
<dbReference type="SUPFAM" id="SSF143422">
    <property type="entry name" value="Transposase IS200-like"/>
    <property type="match status" value="1"/>
</dbReference>
<dbReference type="RefSeq" id="WP_057854857.1">
    <property type="nucleotide sequence ID" value="NZ_LLXX01000206.1"/>
</dbReference>
<accession>A0A0R3KHB1</accession>
<protein>
    <submittedName>
        <fullName evidence="2">Transposase</fullName>
    </submittedName>
</protein>
<dbReference type="InterPro" id="IPR002686">
    <property type="entry name" value="Transposase_17"/>
</dbReference>
<dbReference type="GO" id="GO:0004803">
    <property type="term" value="F:transposase activity"/>
    <property type="evidence" value="ECO:0007669"/>
    <property type="project" value="InterPro"/>
</dbReference>
<sequence length="178" mass="20728">MANYRRNFVAGGSFFFTVNLAERHLRLLTLHIDELRAAFRETRQRHPFTTDAIVVLPDHLHAVWTLPGGDRDFATRWRLIKSTFSRNFPVGEPVSASRAAKGERGIWQRRYWEHTIRDEDDFGRHIDYVHINPVKHGLVTRVKDWPYSSFHRMIKLGIYPEDWAGDVAELGAGFGERS</sequence>
<evidence type="ECO:0000313" key="3">
    <source>
        <dbReference type="Proteomes" id="UP000051913"/>
    </source>
</evidence>
<evidence type="ECO:0000313" key="2">
    <source>
        <dbReference type="EMBL" id="KRQ95096.1"/>
    </source>
</evidence>
<dbReference type="Proteomes" id="UP000051913">
    <property type="component" value="Unassembled WGS sequence"/>
</dbReference>
<dbReference type="GO" id="GO:0043565">
    <property type="term" value="F:sequence-specific DNA binding"/>
    <property type="evidence" value="ECO:0007669"/>
    <property type="project" value="TreeGrafter"/>
</dbReference>
<feature type="domain" description="Transposase IS200-like" evidence="1">
    <location>
        <begin position="9"/>
        <end position="132"/>
    </location>
</feature>
<keyword evidence="3" id="KW-1185">Reference proteome</keyword>
<dbReference type="GO" id="GO:0006313">
    <property type="term" value="P:DNA transposition"/>
    <property type="evidence" value="ECO:0007669"/>
    <property type="project" value="InterPro"/>
</dbReference>
<dbReference type="NCBIfam" id="NF047646">
    <property type="entry name" value="REP_Tyr_transpos"/>
    <property type="match status" value="1"/>
</dbReference>
<dbReference type="EMBL" id="LLXX01000206">
    <property type="protein sequence ID" value="KRQ95096.1"/>
    <property type="molecule type" value="Genomic_DNA"/>
</dbReference>
<dbReference type="PANTHER" id="PTHR36966">
    <property type="entry name" value="REP-ASSOCIATED TYROSINE TRANSPOSASE"/>
    <property type="match status" value="1"/>
</dbReference>
<name>A0A0R3KHB1_9BRAD</name>
<dbReference type="STRING" id="1518501.CQ10_28920"/>
<dbReference type="OrthoDB" id="9794403at2"/>
<reference evidence="2 3" key="1">
    <citation type="submission" date="2014-03" db="EMBL/GenBank/DDBJ databases">
        <title>Bradyrhizobium valentinum sp. nov., isolated from effective nodules of Lupinus mariae-josephae, a lupine endemic of basic-lime soils in Eastern Spain.</title>
        <authorList>
            <person name="Duran D."/>
            <person name="Rey L."/>
            <person name="Navarro A."/>
            <person name="Busquets A."/>
            <person name="Imperial J."/>
            <person name="Ruiz-Argueso T."/>
        </authorList>
    </citation>
    <scope>NUCLEOTIDE SEQUENCE [LARGE SCALE GENOMIC DNA]</scope>
    <source>
        <strain evidence="2 3">LmjM3</strain>
    </source>
</reference>
<dbReference type="InterPro" id="IPR036515">
    <property type="entry name" value="Transposase_17_sf"/>
</dbReference>
<dbReference type="InterPro" id="IPR052715">
    <property type="entry name" value="RAYT_transposase"/>
</dbReference>
<dbReference type="Gene3D" id="3.30.70.1290">
    <property type="entry name" value="Transposase IS200-like"/>
    <property type="match status" value="1"/>
</dbReference>
<evidence type="ECO:0000259" key="1">
    <source>
        <dbReference type="SMART" id="SM01321"/>
    </source>
</evidence>
<organism evidence="2 3">
    <name type="scientific">Bradyrhizobium valentinum</name>
    <dbReference type="NCBI Taxonomy" id="1518501"/>
    <lineage>
        <taxon>Bacteria</taxon>
        <taxon>Pseudomonadati</taxon>
        <taxon>Pseudomonadota</taxon>
        <taxon>Alphaproteobacteria</taxon>
        <taxon>Hyphomicrobiales</taxon>
        <taxon>Nitrobacteraceae</taxon>
        <taxon>Bradyrhizobium</taxon>
    </lineage>
</organism>